<gene>
    <name evidence="1" type="ORF">BDN72DRAFT_836648</name>
</gene>
<dbReference type="Proteomes" id="UP000308600">
    <property type="component" value="Unassembled WGS sequence"/>
</dbReference>
<accession>A0ACD3B379</accession>
<name>A0ACD3B379_9AGAR</name>
<dbReference type="EMBL" id="ML208289">
    <property type="protein sequence ID" value="TFK72074.1"/>
    <property type="molecule type" value="Genomic_DNA"/>
</dbReference>
<sequence length="184" mass="20408">MSTTVHTHISQSAKNRWFVGGFDKALLDESIVSLHFIAHPSDPNIPLPNPTNHWSSYLELATNKLVHLDVIPSGPDAGQGCICLSSREPSVTSDWSYKKTCLISNNVTLNGFLELIIKKNRDKYNFADGGEGCRFWLSVVLEDLVEAGIISREDGDETQVALPKYWSKPGTSTDRPMAVGTFWE</sequence>
<keyword evidence="2" id="KW-1185">Reference proteome</keyword>
<reference evidence="1 2" key="1">
    <citation type="journal article" date="2019" name="Nat. Ecol. Evol.">
        <title>Megaphylogeny resolves global patterns of mushroom evolution.</title>
        <authorList>
            <person name="Varga T."/>
            <person name="Krizsan K."/>
            <person name="Foldi C."/>
            <person name="Dima B."/>
            <person name="Sanchez-Garcia M."/>
            <person name="Sanchez-Ramirez S."/>
            <person name="Szollosi G.J."/>
            <person name="Szarkandi J.G."/>
            <person name="Papp V."/>
            <person name="Albert L."/>
            <person name="Andreopoulos W."/>
            <person name="Angelini C."/>
            <person name="Antonin V."/>
            <person name="Barry K.W."/>
            <person name="Bougher N.L."/>
            <person name="Buchanan P."/>
            <person name="Buyck B."/>
            <person name="Bense V."/>
            <person name="Catcheside P."/>
            <person name="Chovatia M."/>
            <person name="Cooper J."/>
            <person name="Damon W."/>
            <person name="Desjardin D."/>
            <person name="Finy P."/>
            <person name="Geml J."/>
            <person name="Haridas S."/>
            <person name="Hughes K."/>
            <person name="Justo A."/>
            <person name="Karasinski D."/>
            <person name="Kautmanova I."/>
            <person name="Kiss B."/>
            <person name="Kocsube S."/>
            <person name="Kotiranta H."/>
            <person name="LaButti K.M."/>
            <person name="Lechner B.E."/>
            <person name="Liimatainen K."/>
            <person name="Lipzen A."/>
            <person name="Lukacs Z."/>
            <person name="Mihaltcheva S."/>
            <person name="Morgado L.N."/>
            <person name="Niskanen T."/>
            <person name="Noordeloos M.E."/>
            <person name="Ohm R.A."/>
            <person name="Ortiz-Santana B."/>
            <person name="Ovrebo C."/>
            <person name="Racz N."/>
            <person name="Riley R."/>
            <person name="Savchenko A."/>
            <person name="Shiryaev A."/>
            <person name="Soop K."/>
            <person name="Spirin V."/>
            <person name="Szebenyi C."/>
            <person name="Tomsovsky M."/>
            <person name="Tulloss R.E."/>
            <person name="Uehling J."/>
            <person name="Grigoriev I.V."/>
            <person name="Vagvolgyi C."/>
            <person name="Papp T."/>
            <person name="Martin F.M."/>
            <person name="Miettinen O."/>
            <person name="Hibbett D.S."/>
            <person name="Nagy L.G."/>
        </authorList>
    </citation>
    <scope>NUCLEOTIDE SEQUENCE [LARGE SCALE GENOMIC DNA]</scope>
    <source>
        <strain evidence="1 2">NL-1719</strain>
    </source>
</reference>
<protein>
    <submittedName>
        <fullName evidence="1">Uncharacterized protein</fullName>
    </submittedName>
</protein>
<organism evidence="1 2">
    <name type="scientific">Pluteus cervinus</name>
    <dbReference type="NCBI Taxonomy" id="181527"/>
    <lineage>
        <taxon>Eukaryota</taxon>
        <taxon>Fungi</taxon>
        <taxon>Dikarya</taxon>
        <taxon>Basidiomycota</taxon>
        <taxon>Agaricomycotina</taxon>
        <taxon>Agaricomycetes</taxon>
        <taxon>Agaricomycetidae</taxon>
        <taxon>Agaricales</taxon>
        <taxon>Pluteineae</taxon>
        <taxon>Pluteaceae</taxon>
        <taxon>Pluteus</taxon>
    </lineage>
</organism>
<evidence type="ECO:0000313" key="1">
    <source>
        <dbReference type="EMBL" id="TFK72074.1"/>
    </source>
</evidence>
<evidence type="ECO:0000313" key="2">
    <source>
        <dbReference type="Proteomes" id="UP000308600"/>
    </source>
</evidence>
<proteinExistence type="predicted"/>